<gene>
    <name evidence="1" type="ORF">PHYPA_013176</name>
</gene>
<keyword evidence="3" id="KW-1185">Reference proteome</keyword>
<sequence>MWRKMTVQGTRVGLLQEPIFRCLVFLKTDASNVDLEGGVEELLALNDTEVVPDDVILELYRFEVSNRMVKKANHEKDDEVLIEDWLCFSQKCRNNDCVN</sequence>
<dbReference type="EnsemblPlants" id="Pp3c9_25340V3.1">
    <property type="protein sequence ID" value="PAC:32912200.CDS.1"/>
    <property type="gene ID" value="Pp3c9_25340"/>
</dbReference>
<evidence type="ECO:0000313" key="3">
    <source>
        <dbReference type="Proteomes" id="UP000006727"/>
    </source>
</evidence>
<reference evidence="1 3" key="1">
    <citation type="journal article" date="2008" name="Science">
        <title>The Physcomitrella genome reveals evolutionary insights into the conquest of land by plants.</title>
        <authorList>
            <person name="Rensing S."/>
            <person name="Lang D."/>
            <person name="Zimmer A."/>
            <person name="Terry A."/>
            <person name="Salamov A."/>
            <person name="Shapiro H."/>
            <person name="Nishiyama T."/>
            <person name="Perroud P.-F."/>
            <person name="Lindquist E."/>
            <person name="Kamisugi Y."/>
            <person name="Tanahashi T."/>
            <person name="Sakakibara K."/>
            <person name="Fujita T."/>
            <person name="Oishi K."/>
            <person name="Shin-I T."/>
            <person name="Kuroki Y."/>
            <person name="Toyoda A."/>
            <person name="Suzuki Y."/>
            <person name="Hashimoto A."/>
            <person name="Yamaguchi K."/>
            <person name="Sugano A."/>
            <person name="Kohara Y."/>
            <person name="Fujiyama A."/>
            <person name="Anterola A."/>
            <person name="Aoki S."/>
            <person name="Ashton N."/>
            <person name="Barbazuk W.B."/>
            <person name="Barker E."/>
            <person name="Bennetzen J."/>
            <person name="Bezanilla M."/>
            <person name="Blankenship R."/>
            <person name="Cho S.H."/>
            <person name="Dutcher S."/>
            <person name="Estelle M."/>
            <person name="Fawcett J.A."/>
            <person name="Gundlach H."/>
            <person name="Hanada K."/>
            <person name="Heyl A."/>
            <person name="Hicks K.A."/>
            <person name="Hugh J."/>
            <person name="Lohr M."/>
            <person name="Mayer K."/>
            <person name="Melkozernov A."/>
            <person name="Murata T."/>
            <person name="Nelson D."/>
            <person name="Pils B."/>
            <person name="Prigge M."/>
            <person name="Reiss B."/>
            <person name="Renner T."/>
            <person name="Rombauts S."/>
            <person name="Rushton P."/>
            <person name="Sanderfoot A."/>
            <person name="Schween G."/>
            <person name="Shiu S.-H."/>
            <person name="Stueber K."/>
            <person name="Theodoulou F.L."/>
            <person name="Tu H."/>
            <person name="Van de Peer Y."/>
            <person name="Verrier P.J."/>
            <person name="Waters E."/>
            <person name="Wood A."/>
            <person name="Yang L."/>
            <person name="Cove D."/>
            <person name="Cuming A."/>
            <person name="Hasebe M."/>
            <person name="Lucas S."/>
            <person name="Mishler D.B."/>
            <person name="Reski R."/>
            <person name="Grigoriev I."/>
            <person name="Quatrano R.S."/>
            <person name="Boore J.L."/>
        </authorList>
    </citation>
    <scope>NUCLEOTIDE SEQUENCE [LARGE SCALE GENOMIC DNA]</scope>
    <source>
        <strain evidence="2 3">cv. Gransden 2004</strain>
    </source>
</reference>
<reference evidence="1 3" key="2">
    <citation type="journal article" date="2018" name="Plant J.">
        <title>The Physcomitrella patens chromosome-scale assembly reveals moss genome structure and evolution.</title>
        <authorList>
            <person name="Lang D."/>
            <person name="Ullrich K.K."/>
            <person name="Murat F."/>
            <person name="Fuchs J."/>
            <person name="Jenkins J."/>
            <person name="Haas F.B."/>
            <person name="Piednoel M."/>
            <person name="Gundlach H."/>
            <person name="Van Bel M."/>
            <person name="Meyberg R."/>
            <person name="Vives C."/>
            <person name="Morata J."/>
            <person name="Symeonidi A."/>
            <person name="Hiss M."/>
            <person name="Muchero W."/>
            <person name="Kamisugi Y."/>
            <person name="Saleh O."/>
            <person name="Blanc G."/>
            <person name="Decker E.L."/>
            <person name="van Gessel N."/>
            <person name="Grimwood J."/>
            <person name="Hayes R.D."/>
            <person name="Graham S.W."/>
            <person name="Gunter L.E."/>
            <person name="McDaniel S.F."/>
            <person name="Hoernstein S.N.W."/>
            <person name="Larsson A."/>
            <person name="Li F.W."/>
            <person name="Perroud P.F."/>
            <person name="Phillips J."/>
            <person name="Ranjan P."/>
            <person name="Rokshar D.S."/>
            <person name="Rothfels C.J."/>
            <person name="Schneider L."/>
            <person name="Shu S."/>
            <person name="Stevenson D.W."/>
            <person name="Thummler F."/>
            <person name="Tillich M."/>
            <person name="Villarreal Aguilar J.C."/>
            <person name="Widiez T."/>
            <person name="Wong G.K."/>
            <person name="Wymore A."/>
            <person name="Zhang Y."/>
            <person name="Zimmer A.D."/>
            <person name="Quatrano R.S."/>
            <person name="Mayer K.F.X."/>
            <person name="Goodstein D."/>
            <person name="Casacuberta J.M."/>
            <person name="Vandepoele K."/>
            <person name="Reski R."/>
            <person name="Cuming A.C."/>
            <person name="Tuskan G.A."/>
            <person name="Maumus F."/>
            <person name="Salse J."/>
            <person name="Schmutz J."/>
            <person name="Rensing S.A."/>
        </authorList>
    </citation>
    <scope>NUCLEOTIDE SEQUENCE [LARGE SCALE GENOMIC DNA]</scope>
    <source>
        <strain evidence="2 3">cv. Gransden 2004</strain>
    </source>
</reference>
<dbReference type="EMBL" id="ABEU02000009">
    <property type="protein sequence ID" value="PNR48699.1"/>
    <property type="molecule type" value="Genomic_DNA"/>
</dbReference>
<dbReference type="Proteomes" id="UP000006727">
    <property type="component" value="Chromosome 9"/>
</dbReference>
<organism evidence="1">
    <name type="scientific">Physcomitrium patens</name>
    <name type="common">Spreading-leaved earth moss</name>
    <name type="synonym">Physcomitrella patens</name>
    <dbReference type="NCBI Taxonomy" id="3218"/>
    <lineage>
        <taxon>Eukaryota</taxon>
        <taxon>Viridiplantae</taxon>
        <taxon>Streptophyta</taxon>
        <taxon>Embryophyta</taxon>
        <taxon>Bryophyta</taxon>
        <taxon>Bryophytina</taxon>
        <taxon>Bryopsida</taxon>
        <taxon>Funariidae</taxon>
        <taxon>Funariales</taxon>
        <taxon>Funariaceae</taxon>
        <taxon>Physcomitrium</taxon>
    </lineage>
</organism>
<reference evidence="2" key="3">
    <citation type="submission" date="2020-12" db="UniProtKB">
        <authorList>
            <consortium name="EnsemblPlants"/>
        </authorList>
    </citation>
    <scope>IDENTIFICATION</scope>
</reference>
<evidence type="ECO:0000313" key="2">
    <source>
        <dbReference type="EnsemblPlants" id="PAC:32912200.CDS.1"/>
    </source>
</evidence>
<proteinExistence type="predicted"/>
<evidence type="ECO:0000313" key="1">
    <source>
        <dbReference type="EMBL" id="PNR48699.1"/>
    </source>
</evidence>
<dbReference type="AlphaFoldDB" id="A0A2K1K4J2"/>
<name>A0A2K1K4J2_PHYPA</name>
<accession>A0A2K1K4J2</accession>
<dbReference type="InParanoid" id="A0A2K1K4J2"/>
<dbReference type="PaxDb" id="3218-PP1S131_120V6.1"/>
<protein>
    <submittedName>
        <fullName evidence="1 2">Uncharacterized protein</fullName>
    </submittedName>
</protein>
<dbReference type="Gramene" id="Pp3c9_25340V3.1">
    <property type="protein sequence ID" value="PAC:32912200.CDS.1"/>
    <property type="gene ID" value="Pp3c9_25340"/>
</dbReference>